<proteinExistence type="predicted"/>
<feature type="signal peptide" evidence="1">
    <location>
        <begin position="1"/>
        <end position="21"/>
    </location>
</feature>
<sequence>MLKNNFLASLIIAGSCSSAYASSLHVDLNDDVVEVGFKTAITAGAEFSANYLYSRPEGDLADIGIKASHRQDIHSFSIGAKFSKLWANHRDNPHSFAIGGDYSIDLANKLTLSASGYYAPSVLTSSQLSRYYDVDAKLGYAMMPQATVHIGYRVIQFRYKEQANLDFTKGLYIGAAFNF</sequence>
<dbReference type="Pfam" id="PF07437">
    <property type="entry name" value="YfaZ"/>
    <property type="match status" value="1"/>
</dbReference>
<dbReference type="PROSITE" id="PS51257">
    <property type="entry name" value="PROKAR_LIPOPROTEIN"/>
    <property type="match status" value="1"/>
</dbReference>
<accession>A0ABQ1I7C7</accession>
<dbReference type="EMBL" id="BMDY01000024">
    <property type="protein sequence ID" value="GGB17268.1"/>
    <property type="molecule type" value="Genomic_DNA"/>
</dbReference>
<dbReference type="RefSeq" id="WP_055733929.1">
    <property type="nucleotide sequence ID" value="NZ_BMDY01000024.1"/>
</dbReference>
<name>A0ABQ1I7C7_9ALTE</name>
<evidence type="ECO:0000313" key="3">
    <source>
        <dbReference type="Proteomes" id="UP000651977"/>
    </source>
</evidence>
<organism evidence="2 3">
    <name type="scientific">Agarivorans gilvus</name>
    <dbReference type="NCBI Taxonomy" id="680279"/>
    <lineage>
        <taxon>Bacteria</taxon>
        <taxon>Pseudomonadati</taxon>
        <taxon>Pseudomonadota</taxon>
        <taxon>Gammaproteobacteria</taxon>
        <taxon>Alteromonadales</taxon>
        <taxon>Alteromonadaceae</taxon>
        <taxon>Agarivorans</taxon>
    </lineage>
</organism>
<protein>
    <recommendedName>
        <fullName evidence="4">YfaZ</fullName>
    </recommendedName>
</protein>
<feature type="chain" id="PRO_5046179878" description="YfaZ" evidence="1">
    <location>
        <begin position="22"/>
        <end position="179"/>
    </location>
</feature>
<keyword evidence="1" id="KW-0732">Signal</keyword>
<evidence type="ECO:0008006" key="4">
    <source>
        <dbReference type="Google" id="ProtNLM"/>
    </source>
</evidence>
<evidence type="ECO:0000256" key="1">
    <source>
        <dbReference type="SAM" id="SignalP"/>
    </source>
</evidence>
<dbReference type="Proteomes" id="UP000651977">
    <property type="component" value="Unassembled WGS sequence"/>
</dbReference>
<dbReference type="InterPro" id="IPR009998">
    <property type="entry name" value="YfaZ"/>
</dbReference>
<gene>
    <name evidence="2" type="primary">yfaZ</name>
    <name evidence="2" type="ORF">GCM10007414_33360</name>
</gene>
<keyword evidence="3" id="KW-1185">Reference proteome</keyword>
<evidence type="ECO:0000313" key="2">
    <source>
        <dbReference type="EMBL" id="GGB17268.1"/>
    </source>
</evidence>
<reference evidence="3" key="1">
    <citation type="journal article" date="2019" name="Int. J. Syst. Evol. Microbiol.">
        <title>The Global Catalogue of Microorganisms (GCM) 10K type strain sequencing project: providing services to taxonomists for standard genome sequencing and annotation.</title>
        <authorList>
            <consortium name="The Broad Institute Genomics Platform"/>
            <consortium name="The Broad Institute Genome Sequencing Center for Infectious Disease"/>
            <person name="Wu L."/>
            <person name="Ma J."/>
        </authorList>
    </citation>
    <scope>NUCLEOTIDE SEQUENCE [LARGE SCALE GENOMIC DNA]</scope>
    <source>
        <strain evidence="3">CGMCC 1.10131</strain>
    </source>
</reference>
<comment type="caution">
    <text evidence="2">The sequence shown here is derived from an EMBL/GenBank/DDBJ whole genome shotgun (WGS) entry which is preliminary data.</text>
</comment>